<dbReference type="GO" id="GO:0072318">
    <property type="term" value="P:clathrin coat disassembly"/>
    <property type="evidence" value="ECO:0007669"/>
    <property type="project" value="TreeGrafter"/>
</dbReference>
<dbReference type="FunFam" id="1.10.287.110:FF:000043">
    <property type="entry name" value="J-domain protein required for chloroplast accumulation response 1"/>
    <property type="match status" value="1"/>
</dbReference>
<proteinExistence type="predicted"/>
<name>A0A7I8JB33_SPIIN</name>
<dbReference type="GO" id="GO:0005737">
    <property type="term" value="C:cytoplasm"/>
    <property type="evidence" value="ECO:0007669"/>
    <property type="project" value="TreeGrafter"/>
</dbReference>
<evidence type="ECO:0000313" key="2">
    <source>
        <dbReference type="EMBL" id="CAA2628174.1"/>
    </source>
</evidence>
<dbReference type="SUPFAM" id="SSF46565">
    <property type="entry name" value="Chaperone J-domain"/>
    <property type="match status" value="1"/>
</dbReference>
<dbReference type="AlphaFoldDB" id="A0A7I8JB33"/>
<organism evidence="2">
    <name type="scientific">Spirodela intermedia</name>
    <name type="common">Intermediate duckweed</name>
    <dbReference type="NCBI Taxonomy" id="51605"/>
    <lineage>
        <taxon>Eukaryota</taxon>
        <taxon>Viridiplantae</taxon>
        <taxon>Streptophyta</taxon>
        <taxon>Embryophyta</taxon>
        <taxon>Tracheophyta</taxon>
        <taxon>Spermatophyta</taxon>
        <taxon>Magnoliopsida</taxon>
        <taxon>Liliopsida</taxon>
        <taxon>Araceae</taxon>
        <taxon>Lemnoideae</taxon>
        <taxon>Spirodela</taxon>
    </lineage>
</organism>
<sequence length="474" mass="52498">MERMLRSRDHILFGHASLFRLSSEEEGDVSRRSTDVDFSDVFGGPPRTSSGFEGRHGFSESIDGYLSRVRGDGVYLSRRESRLRGTGSPGHRKHLTNEFFGDVFKGNESVSSSPRRTDGPSASSASSAGRSVPPILRRPQSTASVEAHLLPRKPEPPKKCQPPFHLQDSSTPPAPNSPQTPLEAIKLDRSGASETEQGYKEDSGRSSHSGGGHFHFSIYKWASTEIALVMPHNLKNRNKSASRVCGGSAKNLQGATPLVDRWTNKAFSSCDSGRPRTGLANNVKDFIKIFNNEASQRPTAKFESQTQKILSHANCPAYPEYVGASTSREDSETNALDVSFCNIDEEYLENIDGCLVEELSQNQNKVSEADVYREKIQASDAKIREWSKGKEGNIRSLLSTLQYVLWPGSGWKAVPLVDIIEAAAVRRAYQKALLCLHPDKLQQKCTEMHHKYVAEKVFDILQDAWTHFTSLSSL</sequence>
<feature type="region of interest" description="Disordered" evidence="1">
    <location>
        <begin position="80"/>
        <end position="210"/>
    </location>
</feature>
<dbReference type="Proteomes" id="UP001189122">
    <property type="component" value="Unassembled WGS sequence"/>
</dbReference>
<feature type="compositionally biased region" description="Basic and acidic residues" evidence="1">
    <location>
        <begin position="185"/>
        <end position="205"/>
    </location>
</feature>
<dbReference type="GO" id="GO:0072583">
    <property type="term" value="P:clathrin-dependent endocytosis"/>
    <property type="evidence" value="ECO:0007669"/>
    <property type="project" value="TreeGrafter"/>
</dbReference>
<dbReference type="GO" id="GO:0030276">
    <property type="term" value="F:clathrin binding"/>
    <property type="evidence" value="ECO:0007669"/>
    <property type="project" value="TreeGrafter"/>
</dbReference>
<dbReference type="EMBL" id="LR743597">
    <property type="protein sequence ID" value="CAA2628174.1"/>
    <property type="molecule type" value="Genomic_DNA"/>
</dbReference>
<evidence type="ECO:0000256" key="1">
    <source>
        <dbReference type="SAM" id="MobiDB-lite"/>
    </source>
</evidence>
<dbReference type="InterPro" id="IPR036869">
    <property type="entry name" value="J_dom_sf"/>
</dbReference>
<dbReference type="GO" id="GO:0031982">
    <property type="term" value="C:vesicle"/>
    <property type="evidence" value="ECO:0007669"/>
    <property type="project" value="TreeGrafter"/>
</dbReference>
<evidence type="ECO:0000313" key="3">
    <source>
        <dbReference type="Proteomes" id="UP001189122"/>
    </source>
</evidence>
<dbReference type="PANTHER" id="PTHR23172">
    <property type="entry name" value="AUXILIN/CYCLIN G-ASSOCIATED KINASE-RELATED"/>
    <property type="match status" value="1"/>
</dbReference>
<dbReference type="Gene3D" id="1.10.287.110">
    <property type="entry name" value="DnaJ domain"/>
    <property type="match status" value="1"/>
</dbReference>
<accession>A0A7I8JB33</accession>
<dbReference type="PANTHER" id="PTHR23172:SF64">
    <property type="entry name" value="J DOMAIN-CONTAINING PROTEIN REQUIRED FOR CHLOROPLAST ACCUMULATION RESPONSE 1"/>
    <property type="match status" value="1"/>
</dbReference>
<dbReference type="EMBL" id="CACRZD030000010">
    <property type="protein sequence ID" value="CAA6667428.1"/>
    <property type="molecule type" value="Genomic_DNA"/>
</dbReference>
<keyword evidence="3" id="KW-1185">Reference proteome</keyword>
<protein>
    <submittedName>
        <fullName evidence="2">Uncharacterized protein</fullName>
    </submittedName>
</protein>
<reference evidence="2 3" key="1">
    <citation type="submission" date="2019-12" db="EMBL/GenBank/DDBJ databases">
        <authorList>
            <person name="Scholz U."/>
            <person name="Mascher M."/>
            <person name="Fiebig A."/>
        </authorList>
    </citation>
    <scope>NUCLEOTIDE SEQUENCE</scope>
</reference>
<gene>
    <name evidence="2" type="ORF">SI7747_10013821</name>
</gene>